<evidence type="ECO:0000256" key="1">
    <source>
        <dbReference type="ARBA" id="ARBA00022553"/>
    </source>
</evidence>
<dbReference type="GO" id="GO:0004035">
    <property type="term" value="F:alkaline phosphatase activity"/>
    <property type="evidence" value="ECO:0007669"/>
    <property type="project" value="InterPro"/>
</dbReference>
<dbReference type="PIRSF" id="PIRSF031924">
    <property type="entry name" value="Pi-irrepressible_AP"/>
    <property type="match status" value="1"/>
</dbReference>
<feature type="binding site" evidence="6">
    <location>
        <position position="119"/>
    </location>
    <ligand>
        <name>substrate</name>
    </ligand>
</feature>
<evidence type="ECO:0000256" key="4">
    <source>
        <dbReference type="PIRNR" id="PIRNR031924"/>
    </source>
</evidence>
<dbReference type="InterPro" id="IPR026263">
    <property type="entry name" value="Alkaline_phosphatase_prok"/>
</dbReference>
<comment type="caution">
    <text evidence="7">The sequence shown here is derived from an EMBL/GenBank/DDBJ whole genome shotgun (WGS) entry which is preliminary data.</text>
</comment>
<evidence type="ECO:0000313" key="7">
    <source>
        <dbReference type="EMBL" id="TQM41935.1"/>
    </source>
</evidence>
<keyword evidence="3" id="KW-0732">Signal</keyword>
<keyword evidence="1 5" id="KW-0597">Phosphoprotein</keyword>
<reference evidence="7 8" key="1">
    <citation type="submission" date="2019-06" db="EMBL/GenBank/DDBJ databases">
        <title>Genomic Encyclopedia of Archaeal and Bacterial Type Strains, Phase II (KMG-II): from individual species to whole genera.</title>
        <authorList>
            <person name="Goeker M."/>
        </authorList>
    </citation>
    <scope>NUCLEOTIDE SEQUENCE [LARGE SCALE GENOMIC DNA]</scope>
    <source>
        <strain evidence="7 8">DSM 24789</strain>
    </source>
</reference>
<dbReference type="EMBL" id="VFPJ01000001">
    <property type="protein sequence ID" value="TQM41935.1"/>
    <property type="molecule type" value="Genomic_DNA"/>
</dbReference>
<dbReference type="GO" id="GO:0046872">
    <property type="term" value="F:metal ion binding"/>
    <property type="evidence" value="ECO:0007669"/>
    <property type="project" value="UniProtKB-KW"/>
</dbReference>
<gene>
    <name evidence="7" type="ORF">BC670_2951</name>
</gene>
<dbReference type="AlphaFoldDB" id="A0A543G777"/>
<dbReference type="Proteomes" id="UP000320773">
    <property type="component" value="Unassembled WGS sequence"/>
</dbReference>
<evidence type="ECO:0000256" key="2">
    <source>
        <dbReference type="ARBA" id="ARBA00022723"/>
    </source>
</evidence>
<evidence type="ECO:0000256" key="6">
    <source>
        <dbReference type="PIRSR" id="PIRSR031924-51"/>
    </source>
</evidence>
<dbReference type="Gene3D" id="3.30.1360.150">
    <property type="match status" value="1"/>
</dbReference>
<dbReference type="Gene3D" id="3.40.720.10">
    <property type="entry name" value="Alkaline Phosphatase, subunit A"/>
    <property type="match status" value="1"/>
</dbReference>
<protein>
    <submittedName>
        <fullName evidence="7">Type I phosphodiesterase/nucleotide pyrophosphatase</fullName>
    </submittedName>
</protein>
<dbReference type="CDD" id="cd16016">
    <property type="entry name" value="AP-SPAP"/>
    <property type="match status" value="1"/>
</dbReference>
<dbReference type="SUPFAM" id="SSF53649">
    <property type="entry name" value="Alkaline phosphatase-like"/>
    <property type="match status" value="1"/>
</dbReference>
<accession>A0A543G777</accession>
<name>A0A543G777_9FLAO</name>
<evidence type="ECO:0000313" key="8">
    <source>
        <dbReference type="Proteomes" id="UP000320773"/>
    </source>
</evidence>
<feature type="binding site" evidence="6">
    <location>
        <begin position="181"/>
        <end position="183"/>
    </location>
    <ligand>
        <name>substrate</name>
    </ligand>
</feature>
<dbReference type="PANTHER" id="PTHR10151:SF120">
    <property type="entry name" value="BIS(5'-ADENOSYL)-TRIPHOSPHATASE"/>
    <property type="match status" value="1"/>
</dbReference>
<dbReference type="Pfam" id="PF01663">
    <property type="entry name" value="Phosphodiest"/>
    <property type="match status" value="1"/>
</dbReference>
<keyword evidence="2 4" id="KW-0479">Metal-binding</keyword>
<evidence type="ECO:0000256" key="3">
    <source>
        <dbReference type="ARBA" id="ARBA00022729"/>
    </source>
</evidence>
<organism evidence="7 8">
    <name type="scientific">Flavobacterium branchiophilum</name>
    <dbReference type="NCBI Taxonomy" id="55197"/>
    <lineage>
        <taxon>Bacteria</taxon>
        <taxon>Pseudomonadati</taxon>
        <taxon>Bacteroidota</taxon>
        <taxon>Flavobacteriia</taxon>
        <taxon>Flavobacteriales</taxon>
        <taxon>Flavobacteriaceae</taxon>
        <taxon>Flavobacterium</taxon>
    </lineage>
</organism>
<dbReference type="InterPro" id="IPR002591">
    <property type="entry name" value="Phosphodiest/P_Trfase"/>
</dbReference>
<feature type="active site" description="Phosphothreonine intermediate" evidence="5">
    <location>
        <position position="98"/>
    </location>
</feature>
<evidence type="ECO:0000256" key="5">
    <source>
        <dbReference type="PIRSR" id="PIRSR031924-50"/>
    </source>
</evidence>
<sequence length="563" mass="64428">MYNHYLLNKYKFFKIKFNFILNRHKSMKKFIGLLSIGIAMQLTAQNRPKLVVGVVIDQMKPEYLTRFSNDFSEEGFKRLQREGYQFQNVHYNYMPTYTAPGHASIYTGTTPSVHGIVGNEWFNRTKGRQMYCTEDDNVKLVGDGKDKEGAMSPRNLLATTITDELKLATNFEGKVIGVSIKDRGAILPAGHFANGAYWYSNTGSFISSTYYGEKLPDWVTTFNSEKNYLPYIEKGWDLLKPIQNYTESLADDNPYEEGLYKKELPVFPYDLKAMYDKNDAGVIRSTPYGNDLLASFAMRAIEKEQLGKDNITDFIAISFSSTDYVGHAYGPRAMELQDTYMRMDQNIADLLNYLDKFIGKNDYLLFVTADHAGAENANFLKDHQYQVKNVKPKKIVEDLKQFSLATFGVDLVQNYSNFNLFLDKEVIKQKGLDVTIVKQNFKNYLMTQEQVKRVYTEEEILNPNQADYYLNFIYKGFDPTQNGDLVVLDKPGYIEYHEKGTSHGTPYAYDTHVPLIFYGWNIPKGATSDRKIITQIAPTIAQKIGISFPNGTEAQVLLEVLNK</sequence>
<dbReference type="PANTHER" id="PTHR10151">
    <property type="entry name" value="ECTONUCLEOTIDE PYROPHOSPHATASE/PHOSPHODIESTERASE"/>
    <property type="match status" value="1"/>
</dbReference>
<dbReference type="NCBIfam" id="NF042991">
    <property type="entry name" value="alk_phos_PafA"/>
    <property type="match status" value="1"/>
</dbReference>
<proteinExistence type="predicted"/>
<dbReference type="InterPro" id="IPR017850">
    <property type="entry name" value="Alkaline_phosphatase_core_sf"/>
</dbReference>